<evidence type="ECO:0000256" key="9">
    <source>
        <dbReference type="ARBA" id="ARBA00023034"/>
    </source>
</evidence>
<dbReference type="InterPro" id="IPR015404">
    <property type="entry name" value="Vps5_C"/>
</dbReference>
<dbReference type="GO" id="GO:0045053">
    <property type="term" value="P:protein retention in Golgi apparatus"/>
    <property type="evidence" value="ECO:0007669"/>
    <property type="project" value="TreeGrafter"/>
</dbReference>
<protein>
    <submittedName>
        <fullName evidence="15">Vps5 C terminal like-domain-containing protein</fullName>
    </submittedName>
</protein>
<dbReference type="InterPro" id="IPR001683">
    <property type="entry name" value="PX_dom"/>
</dbReference>
<evidence type="ECO:0000256" key="10">
    <source>
        <dbReference type="ARBA" id="ARBA00023136"/>
    </source>
</evidence>
<dbReference type="EMBL" id="CP017553">
    <property type="protein sequence ID" value="AOW00739.1"/>
    <property type="molecule type" value="Genomic_DNA"/>
</dbReference>
<evidence type="ECO:0000256" key="7">
    <source>
        <dbReference type="ARBA" id="ARBA00022553"/>
    </source>
</evidence>
<dbReference type="KEGG" id="yli:2905912"/>
<dbReference type="SMART" id="SM00312">
    <property type="entry name" value="PX"/>
    <property type="match status" value="1"/>
</dbReference>
<feature type="compositionally biased region" description="Basic residues" evidence="12">
    <location>
        <begin position="114"/>
        <end position="132"/>
    </location>
</feature>
<evidence type="ECO:0000313" key="16">
    <source>
        <dbReference type="Proteomes" id="UP000182444"/>
    </source>
</evidence>
<evidence type="ECO:0000313" key="17">
    <source>
        <dbReference type="Proteomes" id="UP000256601"/>
    </source>
</evidence>
<dbReference type="CDD" id="cd06861">
    <property type="entry name" value="PX_Vps5p"/>
    <property type="match status" value="1"/>
</dbReference>
<dbReference type="RefSeq" id="XP_500143.1">
    <property type="nucleotide sequence ID" value="XM_500143.1"/>
</dbReference>
<dbReference type="Gene3D" id="1.20.1270.60">
    <property type="entry name" value="Arfaptin homology (AH) domain/BAR domain"/>
    <property type="match status" value="1"/>
</dbReference>
<proteinExistence type="inferred from homology"/>
<dbReference type="Pfam" id="PF09325">
    <property type="entry name" value="Vps5"/>
    <property type="match status" value="1"/>
</dbReference>
<evidence type="ECO:0000256" key="4">
    <source>
        <dbReference type="ARBA" id="ARBA00010883"/>
    </source>
</evidence>
<keyword evidence="11" id="KW-0175">Coiled coil</keyword>
<evidence type="ECO:0000256" key="3">
    <source>
        <dbReference type="ARBA" id="ARBA00004555"/>
    </source>
</evidence>
<dbReference type="GeneID" id="2905912"/>
<dbReference type="PROSITE" id="PS50195">
    <property type="entry name" value="PX"/>
    <property type="match status" value="1"/>
</dbReference>
<sequence length="632" mass="69150">MAEYEDLAASHWDDAPSLSTNAAPAPSRDLANLTIHNIDGDKTELVGPEESGPATGGTGGSHAHGHKTTVDDLFDHSTAAMPEPQPSQASEFDHDLLADSSVDRPAYQAAVSSPKRKPILKQVRRGKGKGKGKNLLSSSVLVVEDDDDVTNPLLLNDATKVTDREAESSPASAARKSQLGGLHVKAEIGESPVAGFKSKLDSDLHEFHDVPLEQGGAASAAAGGAEGGADAADAADSETVAQNQAPVAAYTFEISVGDPIKVGDITSSHTVYTVSTKTNHPNFKTDAGSVTRRYSDFRWLFHALENKHPGIVVPPPPDKQAVGRFNEDFVEARRAALETMLQKVARHHLLQDDPDLQLFLQSEQLNQDIKHSHSAPGVAGSSEEEAWIEEGSGSGLMSSLSSSFSFSKSFIETDPWFSDKRGYVDVLESHLKSMSRGLELVVHQRKDLAESMGDVAAVLSSLGTVEISKHLSNVLYQFSDAVERIKEICARQSQQDMVTLGSTMDEYLRVIGSVRSTFSQRSKHFQVIQNIESELTKRKANLDKLLRQGKTQQQRLNVLKDQVQEYEKKLVNAKVKFDDVSSTIKKEVDVRFENEKFDDFRNAIEIFLENAVETQKEAIEVWETFYSRAFPN</sequence>
<dbReference type="GO" id="GO:0005768">
    <property type="term" value="C:endosome"/>
    <property type="evidence" value="ECO:0007669"/>
    <property type="project" value="UniProtKB-ARBA"/>
</dbReference>
<dbReference type="FunFam" id="1.20.1270.60:FF:000022">
    <property type="entry name" value="Sorting nexin 3 protein"/>
    <property type="match status" value="1"/>
</dbReference>
<feature type="region of interest" description="Disordered" evidence="12">
    <location>
        <begin position="1"/>
        <end position="68"/>
    </location>
</feature>
<accession>A0A1D8N530</accession>
<dbReference type="Pfam" id="PF00787">
    <property type="entry name" value="PX"/>
    <property type="match status" value="1"/>
</dbReference>
<dbReference type="GO" id="GO:0005794">
    <property type="term" value="C:Golgi apparatus"/>
    <property type="evidence" value="ECO:0007669"/>
    <property type="project" value="UniProtKB-SubCell"/>
</dbReference>
<evidence type="ECO:0000313" key="14">
    <source>
        <dbReference type="EMBL" id="AOW00739.1"/>
    </source>
</evidence>
<dbReference type="CDD" id="cd07627">
    <property type="entry name" value="BAR_Vps5p"/>
    <property type="match status" value="1"/>
</dbReference>
<keyword evidence="9" id="KW-0333">Golgi apparatus</keyword>
<keyword evidence="6" id="KW-0963">Cytoplasm</keyword>
<dbReference type="InterPro" id="IPR037868">
    <property type="entry name" value="PX_Vps5"/>
</dbReference>
<dbReference type="PANTHER" id="PTHR10555">
    <property type="entry name" value="SORTING NEXIN"/>
    <property type="match status" value="1"/>
</dbReference>
<feature type="domain" description="PX" evidence="13">
    <location>
        <begin position="250"/>
        <end position="366"/>
    </location>
</feature>
<feature type="region of interest" description="Disordered" evidence="12">
    <location>
        <begin position="217"/>
        <end position="240"/>
    </location>
</feature>
<keyword evidence="5" id="KW-0813">Transport</keyword>
<evidence type="ECO:0000313" key="15">
    <source>
        <dbReference type="EMBL" id="RDW25551.1"/>
    </source>
</evidence>
<feature type="compositionally biased region" description="Low complexity" evidence="12">
    <location>
        <begin position="217"/>
        <end position="238"/>
    </location>
</feature>
<dbReference type="GO" id="GO:0005829">
    <property type="term" value="C:cytosol"/>
    <property type="evidence" value="ECO:0007669"/>
    <property type="project" value="GOC"/>
</dbReference>
<evidence type="ECO:0000256" key="11">
    <source>
        <dbReference type="SAM" id="Coils"/>
    </source>
</evidence>
<keyword evidence="10" id="KW-0472">Membrane</keyword>
<dbReference type="OrthoDB" id="271164at2759"/>
<feature type="coiled-coil region" evidence="11">
    <location>
        <begin position="528"/>
        <end position="576"/>
    </location>
</feature>
<evidence type="ECO:0000256" key="6">
    <source>
        <dbReference type="ARBA" id="ARBA00022490"/>
    </source>
</evidence>
<dbReference type="InterPro" id="IPR035803">
    <property type="entry name" value="BAR_Vps5"/>
</dbReference>
<feature type="region of interest" description="Disordered" evidence="12">
    <location>
        <begin position="160"/>
        <end position="180"/>
    </location>
</feature>
<dbReference type="SUPFAM" id="SSF64268">
    <property type="entry name" value="PX domain"/>
    <property type="match status" value="1"/>
</dbReference>
<comment type="similarity">
    <text evidence="4">Belongs to the sorting nexin family.</text>
</comment>
<dbReference type="Gene3D" id="3.30.1520.10">
    <property type="entry name" value="Phox-like domain"/>
    <property type="match status" value="1"/>
</dbReference>
<dbReference type="AlphaFoldDB" id="A0A1D8N530"/>
<dbReference type="eggNOG" id="KOG2273">
    <property type="taxonomic scope" value="Eukaryota"/>
</dbReference>
<dbReference type="GO" id="GO:0035091">
    <property type="term" value="F:phosphatidylinositol binding"/>
    <property type="evidence" value="ECO:0007669"/>
    <property type="project" value="InterPro"/>
</dbReference>
<evidence type="ECO:0000256" key="2">
    <source>
        <dbReference type="ARBA" id="ARBA00004496"/>
    </source>
</evidence>
<dbReference type="Proteomes" id="UP000256601">
    <property type="component" value="Unassembled WGS sequence"/>
</dbReference>
<keyword evidence="8" id="KW-0653">Protein transport</keyword>
<reference evidence="14 16" key="1">
    <citation type="journal article" date="2016" name="PLoS ONE">
        <title>Sequence Assembly of Yarrowia lipolytica Strain W29/CLIB89 Shows Transposable Element Diversity.</title>
        <authorList>
            <person name="Magnan C."/>
            <person name="Yu J."/>
            <person name="Chang I."/>
            <person name="Jahn E."/>
            <person name="Kanomata Y."/>
            <person name="Wu J."/>
            <person name="Zeller M."/>
            <person name="Oakes M."/>
            <person name="Baldi P."/>
            <person name="Sandmeyer S."/>
        </authorList>
    </citation>
    <scope>NUCLEOTIDE SEQUENCE [LARGE SCALE GENOMIC DNA]</scope>
    <source>
        <strain evidence="14">CLIB89</strain>
        <strain evidence="16">CLIB89(W29)</strain>
    </source>
</reference>
<evidence type="ECO:0000259" key="13">
    <source>
        <dbReference type="PROSITE" id="PS50195"/>
    </source>
</evidence>
<dbReference type="InterPro" id="IPR036871">
    <property type="entry name" value="PX_dom_sf"/>
</dbReference>
<comment type="subcellular location">
    <subcellularLocation>
        <location evidence="2">Cytoplasm</location>
    </subcellularLocation>
    <subcellularLocation>
        <location evidence="3">Golgi apparatus</location>
    </subcellularLocation>
    <subcellularLocation>
        <location evidence="1">Membrane</location>
        <topology evidence="1">Peripheral membrane protein</topology>
        <orientation evidence="1">Cytoplasmic side</orientation>
    </subcellularLocation>
</comment>
<dbReference type="InterPro" id="IPR027267">
    <property type="entry name" value="AH/BAR_dom_sf"/>
</dbReference>
<dbReference type="VEuPathDB" id="FungiDB:YALI0_A16797g"/>
<feature type="region of interest" description="Disordered" evidence="12">
    <location>
        <begin position="106"/>
        <end position="132"/>
    </location>
</feature>
<dbReference type="EMBL" id="KZ858999">
    <property type="protein sequence ID" value="RDW25551.1"/>
    <property type="molecule type" value="Genomic_DNA"/>
</dbReference>
<dbReference type="VEuPathDB" id="FungiDB:YALI1_A16770g"/>
<gene>
    <name evidence="15" type="ORF">B0I71DRAFT_132358</name>
    <name evidence="14" type="ORF">YALI1_A16770g</name>
</gene>
<keyword evidence="7" id="KW-0597">Phosphoprotein</keyword>
<dbReference type="GO" id="GO:0042147">
    <property type="term" value="P:retrograde transport, endosome to Golgi"/>
    <property type="evidence" value="ECO:0007669"/>
    <property type="project" value="UniProtKB-ARBA"/>
</dbReference>
<evidence type="ECO:0000256" key="8">
    <source>
        <dbReference type="ARBA" id="ARBA00022927"/>
    </source>
</evidence>
<organism evidence="14 16">
    <name type="scientific">Yarrowia lipolytica</name>
    <name type="common">Candida lipolytica</name>
    <dbReference type="NCBI Taxonomy" id="4952"/>
    <lineage>
        <taxon>Eukaryota</taxon>
        <taxon>Fungi</taxon>
        <taxon>Dikarya</taxon>
        <taxon>Ascomycota</taxon>
        <taxon>Saccharomycotina</taxon>
        <taxon>Dipodascomycetes</taxon>
        <taxon>Dipodascales</taxon>
        <taxon>Dipodascales incertae sedis</taxon>
        <taxon>Yarrowia</taxon>
    </lineage>
</organism>
<evidence type="ECO:0000256" key="5">
    <source>
        <dbReference type="ARBA" id="ARBA00022448"/>
    </source>
</evidence>
<dbReference type="GO" id="GO:0030904">
    <property type="term" value="C:retromer complex"/>
    <property type="evidence" value="ECO:0007669"/>
    <property type="project" value="UniProtKB-ARBA"/>
</dbReference>
<dbReference type="Proteomes" id="UP000182444">
    <property type="component" value="Chromosome 1A"/>
</dbReference>
<evidence type="ECO:0000256" key="12">
    <source>
        <dbReference type="SAM" id="MobiDB-lite"/>
    </source>
</evidence>
<dbReference type="PANTHER" id="PTHR10555:SF170">
    <property type="entry name" value="FI18122P1"/>
    <property type="match status" value="1"/>
</dbReference>
<dbReference type="FunFam" id="3.30.1520.10:FF:000013">
    <property type="entry name" value="Putative Sorting nexin 3"/>
    <property type="match status" value="1"/>
</dbReference>
<evidence type="ECO:0000256" key="1">
    <source>
        <dbReference type="ARBA" id="ARBA00004287"/>
    </source>
</evidence>
<dbReference type="GO" id="GO:0015031">
    <property type="term" value="P:protein transport"/>
    <property type="evidence" value="ECO:0007669"/>
    <property type="project" value="UniProtKB-KW"/>
</dbReference>
<name>A0A1D8N530_YARLL</name>
<feature type="compositionally biased region" description="Low complexity" evidence="12">
    <location>
        <begin position="168"/>
        <end position="177"/>
    </location>
</feature>
<reference evidence="15 17" key="2">
    <citation type="submission" date="2018-07" db="EMBL/GenBank/DDBJ databases">
        <title>Draft Genome Assemblies for Five Robust Yarrowia lipolytica Strains Exhibiting High Lipid Production and Pentose Sugar Utilization and Sugar Alcohol Secretion from Undetoxified Lignocellulosic Biomass Hydrolysates.</title>
        <authorList>
            <consortium name="DOE Joint Genome Institute"/>
            <person name="Walker C."/>
            <person name="Ryu S."/>
            <person name="Na H."/>
            <person name="Zane M."/>
            <person name="LaButti K."/>
            <person name="Lipzen A."/>
            <person name="Haridas S."/>
            <person name="Barry K."/>
            <person name="Grigoriev I.V."/>
            <person name="Quarterman J."/>
            <person name="Slininger P."/>
            <person name="Dien B."/>
            <person name="Trinh C.T."/>
        </authorList>
    </citation>
    <scope>NUCLEOTIDE SEQUENCE [LARGE SCALE GENOMIC DNA]</scope>
    <source>
        <strain evidence="15 17">YB392</strain>
    </source>
</reference>